<keyword evidence="1" id="KW-1133">Transmembrane helix</keyword>
<evidence type="ECO:0000313" key="3">
    <source>
        <dbReference type="Proteomes" id="UP000234849"/>
    </source>
</evidence>
<keyword evidence="1" id="KW-0812">Transmembrane</keyword>
<proteinExistence type="predicted"/>
<accession>A0A2N5NK72</accession>
<organism evidence="2 3">
    <name type="scientific">Mediterraneibacter gnavus</name>
    <name type="common">Ruminococcus gnavus</name>
    <dbReference type="NCBI Taxonomy" id="33038"/>
    <lineage>
        <taxon>Bacteria</taxon>
        <taxon>Bacillati</taxon>
        <taxon>Bacillota</taxon>
        <taxon>Clostridia</taxon>
        <taxon>Lachnospirales</taxon>
        <taxon>Lachnospiraceae</taxon>
        <taxon>Mediterraneibacter</taxon>
    </lineage>
</organism>
<dbReference type="RefSeq" id="WP_101879354.1">
    <property type="nucleotide sequence ID" value="NZ_NIHM01000005.1"/>
</dbReference>
<name>A0A2N5NK72_MEDGN</name>
<evidence type="ECO:0000256" key="1">
    <source>
        <dbReference type="SAM" id="Phobius"/>
    </source>
</evidence>
<feature type="transmembrane region" description="Helical" evidence="1">
    <location>
        <begin position="29"/>
        <end position="53"/>
    </location>
</feature>
<sequence>MNTQWELYFLRREIERQKIQKQRKKKRRIWIAGISGLLALVFLAGGISMVRFYRSDYGKLKRAADQYDFRLAAVRMSQYVNEKYGEEVCSSGELSVSPWDPSNLRSYLGFRAESEEDPGKVIYMLYLSKEKVVYLDTFQWEEISEDLMQEAAEKTGIEQVCCDTMQYSSVELSEPYYYCPWVAAGAYMTEYEGDLKQFFTEEAKVRQTLPDIEKLGELRINGAFAVYFGNPAVPTMRERIQNPNVDYREQFETGLKAIEEKYQIDIASAVLFQRVFLEMKQAVTEKESYSIFPTTWMEYGKGETFFSPAYTLLSLSYDQVFEPKAEKAAEGVYVFSTNGRRRMTGYTCKTTKPPEEVRDLAEKELSGWEFDQTLLFHRNENYSTQEYPISYALAIDAEKLYPDQEISVIGWDNLDWAVCQAKEQNLYPPNRTARATYQMEDGFMVFGDTDGYGTKNYGDKLYSILTR</sequence>
<dbReference type="Proteomes" id="UP000234849">
    <property type="component" value="Unassembled WGS sequence"/>
</dbReference>
<gene>
    <name evidence="2" type="ORF">CDL18_05230</name>
</gene>
<keyword evidence="1" id="KW-0472">Membrane</keyword>
<evidence type="ECO:0000313" key="2">
    <source>
        <dbReference type="EMBL" id="PLT56577.1"/>
    </source>
</evidence>
<dbReference type="AlphaFoldDB" id="A0A2N5NK72"/>
<reference evidence="2 3" key="1">
    <citation type="journal article" date="2017" name="Genome Med.">
        <title>A novel Ruminococcus gnavus clade enriched in inflammatory bowel disease patients.</title>
        <authorList>
            <person name="Hall A.B."/>
            <person name="Yassour M."/>
            <person name="Sauk J."/>
            <person name="Garner A."/>
            <person name="Jiang X."/>
            <person name="Arthur T."/>
            <person name="Lagoudas G.K."/>
            <person name="Vatanen T."/>
            <person name="Fornelos N."/>
            <person name="Wilson R."/>
            <person name="Bertha M."/>
            <person name="Cohen M."/>
            <person name="Garber J."/>
            <person name="Khalili H."/>
            <person name="Gevers D."/>
            <person name="Ananthakrishnan A.N."/>
            <person name="Kugathasan S."/>
            <person name="Lander E.S."/>
            <person name="Blainey P."/>
            <person name="Vlamakis H."/>
            <person name="Xavier R.J."/>
            <person name="Huttenhower C."/>
        </authorList>
    </citation>
    <scope>NUCLEOTIDE SEQUENCE [LARGE SCALE GENOMIC DNA]</scope>
    <source>
        <strain evidence="2 3">RJX1118</strain>
    </source>
</reference>
<dbReference type="EMBL" id="NIHM01000005">
    <property type="protein sequence ID" value="PLT56577.1"/>
    <property type="molecule type" value="Genomic_DNA"/>
</dbReference>
<comment type="caution">
    <text evidence="2">The sequence shown here is derived from an EMBL/GenBank/DDBJ whole genome shotgun (WGS) entry which is preliminary data.</text>
</comment>
<protein>
    <submittedName>
        <fullName evidence="2">Uncharacterized protein</fullName>
    </submittedName>
</protein>